<dbReference type="GO" id="GO:0000793">
    <property type="term" value="C:condensed chromosome"/>
    <property type="evidence" value="ECO:0007669"/>
    <property type="project" value="TreeGrafter"/>
</dbReference>
<accession>T0L4H3</accession>
<dbReference type="HOGENOM" id="CLU_023055_0_0_1"/>
<proteinExistence type="predicted"/>
<dbReference type="AlphaFoldDB" id="T0L4H3"/>
<dbReference type="GO" id="GO:0007076">
    <property type="term" value="P:mitotic chromosome condensation"/>
    <property type="evidence" value="ECO:0007669"/>
    <property type="project" value="InterPro"/>
</dbReference>
<dbReference type="VEuPathDB" id="MicrosporidiaDB:NAPIS_ORF00043"/>
<name>T0L4H3_9MICR</name>
<dbReference type="PANTHER" id="PTHR14418:SF5">
    <property type="entry name" value="CONDENSIN COMPLEX SUBUNIT 3"/>
    <property type="match status" value="1"/>
</dbReference>
<dbReference type="OrthoDB" id="27187at2759"/>
<gene>
    <name evidence="1" type="ORF">NAPIS_ORF00043</name>
</gene>
<evidence type="ECO:0000313" key="2">
    <source>
        <dbReference type="Proteomes" id="UP000053780"/>
    </source>
</evidence>
<keyword evidence="2" id="KW-1185">Reference proteome</keyword>
<evidence type="ECO:0000313" key="1">
    <source>
        <dbReference type="EMBL" id="EQB62387.1"/>
    </source>
</evidence>
<dbReference type="PANTHER" id="PTHR14418">
    <property type="entry name" value="CONDENSIN COMPLEX SUBUNIT 3-RELATED"/>
    <property type="match status" value="1"/>
</dbReference>
<sequence>MLKIIKKISFENFIHVLYPIFLGKKKKFPNKLKNFLRQLFDYLSLDNDSNNIIVNLYNYLIFLSDSKITRVRICSLCLLQLITTVNATDENLYKLTERLFDKDKNVRKNAALILCNYQTFELKNNTKIIDLFKNLLRYDNSNEIRKIIFENIQVNVITQNCILERISDKNLVIRKLFYKNFIEKINLRELEKTKRIDILRKIFSERDFDSVDFFCNACSQYYDLPTEIPILFYDFYDPKYFLILKKLSQTIFKMYDYEITSEEIFKNVSNERILYLFLHLRYVENTKGRDYLNLINLSLFVEFVYVFSKNVDSIEKIESIKILFRMFEFYDVFDEESKRIFYSIVYKLLNKDLSEEILEELIRIVYLIDKQNGDKIFGKLIHKNYVEDTLYCLKICKLVLKYSTKKDLIQEAIINEIVLSEKFTLKNEFLEINYESIENMIMEILFYYLLLDKNDNILEKFLYFKDKNQNYINYISDLALFYKDNNLIQHTIDLFSEDYKTFIPISKLILKNLITDQSIIYNFIRFSLKSYYNDEDFKIQQYLNIFFYEYLLEDSSALIHVFCSVLDTLEKNENFYITQTLYLIENSKTELGTQKLFYNVCIYLYLYHQDIKNLKKFVDVLFKINIVGAWNRSLTKKIMYCCTQLAKKNIIRKKIGEIINRLIDIDDGEIIDREDLKSVKRDLLLNI</sequence>
<dbReference type="InterPro" id="IPR027165">
    <property type="entry name" value="CND3"/>
</dbReference>
<organism evidence="1 2">
    <name type="scientific">Vairimorpha apis BRL 01</name>
    <dbReference type="NCBI Taxonomy" id="1037528"/>
    <lineage>
        <taxon>Eukaryota</taxon>
        <taxon>Fungi</taxon>
        <taxon>Fungi incertae sedis</taxon>
        <taxon>Microsporidia</taxon>
        <taxon>Nosematidae</taxon>
        <taxon>Vairimorpha</taxon>
    </lineage>
</organism>
<protein>
    <submittedName>
        <fullName evidence="1">Condensin complex subunit 3</fullName>
    </submittedName>
</protein>
<dbReference type="Proteomes" id="UP000053780">
    <property type="component" value="Unassembled WGS sequence"/>
</dbReference>
<dbReference type="EMBL" id="KE646853">
    <property type="protein sequence ID" value="EQB62387.1"/>
    <property type="molecule type" value="Genomic_DNA"/>
</dbReference>
<dbReference type="GO" id="GO:0000796">
    <property type="term" value="C:condensin complex"/>
    <property type="evidence" value="ECO:0007669"/>
    <property type="project" value="InterPro"/>
</dbReference>
<reference evidence="1 2" key="1">
    <citation type="journal article" date="2013" name="BMC Genomics">
        <title>Genome sequencing and comparative genomics of honey bee microsporidia, Nosema apis reveal novel insights into host-parasite interactions.</title>
        <authorList>
            <person name="Chen Yp."/>
            <person name="Pettis J.S."/>
            <person name="Zhao Y."/>
            <person name="Liu X."/>
            <person name="Tallon L.J."/>
            <person name="Sadzewicz L.D."/>
            <person name="Li R."/>
            <person name="Zheng H."/>
            <person name="Huang S."/>
            <person name="Zhang X."/>
            <person name="Hamilton M.C."/>
            <person name="Pernal S.F."/>
            <person name="Melathopoulos A.P."/>
            <person name="Yan X."/>
            <person name="Evans J.D."/>
        </authorList>
    </citation>
    <scope>NUCLEOTIDE SEQUENCE [LARGE SCALE GENOMIC DNA]</scope>
    <source>
        <strain evidence="1 2">BRL 01</strain>
    </source>
</reference>